<name>A0A1X7TAF9_AMPQE</name>
<reference evidence="1" key="1">
    <citation type="submission" date="2017-05" db="UniProtKB">
        <authorList>
            <consortium name="EnsemblMetazoa"/>
        </authorList>
    </citation>
    <scope>IDENTIFICATION</scope>
</reference>
<evidence type="ECO:0000313" key="1">
    <source>
        <dbReference type="EnsemblMetazoa" id="Aqu2.1.11422_001"/>
    </source>
</evidence>
<organism evidence="1">
    <name type="scientific">Amphimedon queenslandica</name>
    <name type="common">Sponge</name>
    <dbReference type="NCBI Taxonomy" id="400682"/>
    <lineage>
        <taxon>Eukaryota</taxon>
        <taxon>Metazoa</taxon>
        <taxon>Porifera</taxon>
        <taxon>Demospongiae</taxon>
        <taxon>Heteroscleromorpha</taxon>
        <taxon>Haplosclerida</taxon>
        <taxon>Niphatidae</taxon>
        <taxon>Amphimedon</taxon>
    </lineage>
</organism>
<dbReference type="InParanoid" id="A0A1X7TAF9"/>
<sequence length="72" mass="8526">MQMTFFSYTHYLFIPISPLQSDLDIITSWFYSNCLSVNPSKSKYMFFSLKRQQSFDSLSFLLLSNVPFCLLF</sequence>
<accession>A0A1X7TAF9</accession>
<dbReference type="EnsemblMetazoa" id="Aqu2.1.11422_001">
    <property type="protein sequence ID" value="Aqu2.1.11422_001"/>
    <property type="gene ID" value="Aqu2.1.11422"/>
</dbReference>
<protein>
    <submittedName>
        <fullName evidence="1">Uncharacterized protein</fullName>
    </submittedName>
</protein>
<dbReference type="AlphaFoldDB" id="A0A1X7TAF9"/>
<proteinExistence type="predicted"/>